<dbReference type="KEGG" id="rid:RIdsm_04755"/>
<name>A0A0T5PF41_9RHOB</name>
<keyword evidence="2 6" id="KW-0645">Protease</keyword>
<keyword evidence="3" id="KW-0378">Hydrolase</keyword>
<keyword evidence="1" id="KW-1188">Viral release from host cell</keyword>
<evidence type="ECO:0000313" key="7">
    <source>
        <dbReference type="Proteomes" id="UP000051401"/>
    </source>
</evidence>
<evidence type="ECO:0000256" key="1">
    <source>
        <dbReference type="ARBA" id="ARBA00022612"/>
    </source>
</evidence>
<sequence>MERVYLETKLDATDDGTIEGLAWKYAEADRIGDMIQKGAFSGTSLPLPMLFGHDQNDPVGTWDTAEDDAEGLRLKGRLLIDDVARAREVRALVRAGAVRGISIGFRTKKATPRARGGRTINELELMEASLVTIPMHPGARVTSAKTAVRALTLAGSLQRAAAQLAKGN</sequence>
<organism evidence="5 7">
    <name type="scientific">Roseovarius indicus</name>
    <dbReference type="NCBI Taxonomy" id="540747"/>
    <lineage>
        <taxon>Bacteria</taxon>
        <taxon>Pseudomonadati</taxon>
        <taxon>Pseudomonadota</taxon>
        <taxon>Alphaproteobacteria</taxon>
        <taxon>Rhodobacterales</taxon>
        <taxon>Roseobacteraceae</taxon>
        <taxon>Roseovarius</taxon>
    </lineage>
</organism>
<accession>A0A0T5PF41</accession>
<evidence type="ECO:0000256" key="3">
    <source>
        <dbReference type="ARBA" id="ARBA00022801"/>
    </source>
</evidence>
<dbReference type="GO" id="GO:0006508">
    <property type="term" value="P:proteolysis"/>
    <property type="evidence" value="ECO:0007669"/>
    <property type="project" value="UniProtKB-KW"/>
</dbReference>
<dbReference type="OrthoDB" id="9804926at2"/>
<feature type="domain" description="Prohead serine protease" evidence="4">
    <location>
        <begin position="8"/>
        <end position="146"/>
    </location>
</feature>
<reference evidence="6 8" key="2">
    <citation type="submission" date="2018-08" db="EMBL/GenBank/DDBJ databases">
        <title>Genetic Globetrotter - A new plasmid hitch-hiking vast phylogenetic and geographic distances.</title>
        <authorList>
            <person name="Vollmers J."/>
            <person name="Petersen J."/>
        </authorList>
    </citation>
    <scope>NUCLEOTIDE SEQUENCE [LARGE SCALE GENOMIC DNA]</scope>
    <source>
        <strain evidence="6 8">DSM 26383</strain>
    </source>
</reference>
<dbReference type="AlphaFoldDB" id="A0A0T5PF41"/>
<evidence type="ECO:0000259" key="4">
    <source>
        <dbReference type="Pfam" id="PF04586"/>
    </source>
</evidence>
<evidence type="ECO:0000313" key="6">
    <source>
        <dbReference type="EMBL" id="QEW28914.1"/>
    </source>
</evidence>
<evidence type="ECO:0000313" key="8">
    <source>
        <dbReference type="Proteomes" id="UP000325785"/>
    </source>
</evidence>
<dbReference type="InterPro" id="IPR006433">
    <property type="entry name" value="Prohead_protease"/>
</dbReference>
<dbReference type="RefSeq" id="WP_057812931.1">
    <property type="nucleotide sequence ID" value="NZ_CP031598.1"/>
</dbReference>
<dbReference type="GO" id="GO:0008233">
    <property type="term" value="F:peptidase activity"/>
    <property type="evidence" value="ECO:0007669"/>
    <property type="project" value="UniProtKB-KW"/>
</dbReference>
<dbReference type="EMBL" id="LAXI01000001">
    <property type="protein sequence ID" value="KRS19731.1"/>
    <property type="molecule type" value="Genomic_DNA"/>
</dbReference>
<dbReference type="NCBIfam" id="TIGR01543">
    <property type="entry name" value="proheadase_HK97"/>
    <property type="match status" value="1"/>
</dbReference>
<protein>
    <submittedName>
        <fullName evidence="5">Peptidase U35</fullName>
    </submittedName>
    <submittedName>
        <fullName evidence="6">Phage prohead protease, HK97 family</fullName>
    </submittedName>
</protein>
<proteinExistence type="predicted"/>
<dbReference type="EMBL" id="CP031598">
    <property type="protein sequence ID" value="QEW28914.1"/>
    <property type="molecule type" value="Genomic_DNA"/>
</dbReference>
<dbReference type="STRING" id="540747.SAMN04488031_102747"/>
<dbReference type="PATRIC" id="fig|540747.5.peg.520"/>
<keyword evidence="7" id="KW-1185">Reference proteome</keyword>
<dbReference type="Pfam" id="PF04586">
    <property type="entry name" value="Peptidase_S78"/>
    <property type="match status" value="1"/>
</dbReference>
<reference evidence="5 7" key="1">
    <citation type="submission" date="2015-04" db="EMBL/GenBank/DDBJ databases">
        <title>The draft genome sequence of Roseovarius indicus B108T.</title>
        <authorList>
            <person name="Li G."/>
            <person name="Lai Q."/>
            <person name="Shao Z."/>
            <person name="Yan P."/>
        </authorList>
    </citation>
    <scope>NUCLEOTIDE SEQUENCE [LARGE SCALE GENOMIC DNA]</scope>
    <source>
        <strain evidence="5 7">B108</strain>
    </source>
</reference>
<dbReference type="InterPro" id="IPR054613">
    <property type="entry name" value="Peptidase_S78_dom"/>
</dbReference>
<evidence type="ECO:0000313" key="5">
    <source>
        <dbReference type="EMBL" id="KRS19731.1"/>
    </source>
</evidence>
<dbReference type="Proteomes" id="UP000325785">
    <property type="component" value="Chromosome"/>
</dbReference>
<evidence type="ECO:0000256" key="2">
    <source>
        <dbReference type="ARBA" id="ARBA00022670"/>
    </source>
</evidence>
<dbReference type="Proteomes" id="UP000051401">
    <property type="component" value="Unassembled WGS sequence"/>
</dbReference>
<gene>
    <name evidence="6" type="ORF">RIdsm_04755</name>
    <name evidence="5" type="ORF">XM52_02560</name>
</gene>